<sequence>MLNDHCSSSFIIALRISTEPIELEYAEQGKLLKSSVYCQSHRVTHVHIFDEKGNDVTPLPFTKNVYTSDKKSSYEVSNTVDNQTNDSSSERKLSNVKNTSSSNSDKSVKRRGSQLETPKRLVPNKDVIDEISQLQGESTFHAGPFSRTIFNVSTSTRSLDSLSEEEIIEPVSVQRHKSFDTTVKLDDSDLKKMTSIVLNETETHHIFEQKSMKVSEKHTKLATKINLENDVYEK</sequence>
<reference evidence="2 3" key="1">
    <citation type="submission" date="2016-04" db="EMBL/GenBank/DDBJ databases">
        <title>The genome of Intoshia linei affirms orthonectids as highly simplified spiralians.</title>
        <authorList>
            <person name="Mikhailov K.V."/>
            <person name="Slusarev G.S."/>
            <person name="Nikitin M.A."/>
            <person name="Logacheva M.D."/>
            <person name="Penin A."/>
            <person name="Aleoshin V."/>
            <person name="Panchin Y.V."/>
        </authorList>
    </citation>
    <scope>NUCLEOTIDE SEQUENCE [LARGE SCALE GENOMIC DNA]</scope>
    <source>
        <strain evidence="2">Intl2013</strain>
        <tissue evidence="2">Whole animal</tissue>
    </source>
</reference>
<evidence type="ECO:0000256" key="1">
    <source>
        <dbReference type="SAM" id="MobiDB-lite"/>
    </source>
</evidence>
<gene>
    <name evidence="2" type="ORF">A3Q56_06308</name>
</gene>
<name>A0A177AVF5_9BILA</name>
<evidence type="ECO:0000313" key="2">
    <source>
        <dbReference type="EMBL" id="OAF65966.1"/>
    </source>
</evidence>
<keyword evidence="3" id="KW-1185">Reference proteome</keyword>
<accession>A0A177AVF5</accession>
<feature type="non-terminal residue" evidence="2">
    <location>
        <position position="234"/>
    </location>
</feature>
<protein>
    <submittedName>
        <fullName evidence="2">Uncharacterized protein</fullName>
    </submittedName>
</protein>
<feature type="region of interest" description="Disordered" evidence="1">
    <location>
        <begin position="72"/>
        <end position="124"/>
    </location>
</feature>
<evidence type="ECO:0000313" key="3">
    <source>
        <dbReference type="Proteomes" id="UP000078046"/>
    </source>
</evidence>
<proteinExistence type="predicted"/>
<dbReference type="Proteomes" id="UP000078046">
    <property type="component" value="Unassembled WGS sequence"/>
</dbReference>
<dbReference type="EMBL" id="LWCA01001083">
    <property type="protein sequence ID" value="OAF65966.1"/>
    <property type="molecule type" value="Genomic_DNA"/>
</dbReference>
<organism evidence="2 3">
    <name type="scientific">Intoshia linei</name>
    <dbReference type="NCBI Taxonomy" id="1819745"/>
    <lineage>
        <taxon>Eukaryota</taxon>
        <taxon>Metazoa</taxon>
        <taxon>Spiralia</taxon>
        <taxon>Lophotrochozoa</taxon>
        <taxon>Mesozoa</taxon>
        <taxon>Orthonectida</taxon>
        <taxon>Rhopaluridae</taxon>
        <taxon>Intoshia</taxon>
    </lineage>
</organism>
<feature type="compositionally biased region" description="Polar residues" evidence="1">
    <location>
        <begin position="74"/>
        <end position="87"/>
    </location>
</feature>
<feature type="compositionally biased region" description="Polar residues" evidence="1">
    <location>
        <begin position="95"/>
        <end position="105"/>
    </location>
</feature>
<dbReference type="AlphaFoldDB" id="A0A177AVF5"/>
<comment type="caution">
    <text evidence="2">The sequence shown here is derived from an EMBL/GenBank/DDBJ whole genome shotgun (WGS) entry which is preliminary data.</text>
</comment>